<proteinExistence type="predicted"/>
<dbReference type="KEGG" id="epa:110239709"/>
<dbReference type="PROSITE" id="PS50294">
    <property type="entry name" value="WD_REPEATS_REGION"/>
    <property type="match status" value="1"/>
</dbReference>
<protein>
    <submittedName>
        <fullName evidence="4">Uncharacterized protein</fullName>
    </submittedName>
</protein>
<dbReference type="SMART" id="SM00320">
    <property type="entry name" value="WD40"/>
    <property type="match status" value="5"/>
</dbReference>
<accession>A0A913YKP3</accession>
<evidence type="ECO:0000313" key="4">
    <source>
        <dbReference type="EnsemblMetazoa" id="XP_028515052.1"/>
    </source>
</evidence>
<name>A0A913YKP3_EXADI</name>
<organism evidence="4 5">
    <name type="scientific">Exaiptasia diaphana</name>
    <name type="common">Tropical sea anemone</name>
    <name type="synonym">Aiptasia pulchella</name>
    <dbReference type="NCBI Taxonomy" id="2652724"/>
    <lineage>
        <taxon>Eukaryota</taxon>
        <taxon>Metazoa</taxon>
        <taxon>Cnidaria</taxon>
        <taxon>Anthozoa</taxon>
        <taxon>Hexacorallia</taxon>
        <taxon>Actiniaria</taxon>
        <taxon>Aiptasiidae</taxon>
        <taxon>Exaiptasia</taxon>
    </lineage>
</organism>
<evidence type="ECO:0000256" key="1">
    <source>
        <dbReference type="ARBA" id="ARBA00022574"/>
    </source>
</evidence>
<evidence type="ECO:0000256" key="3">
    <source>
        <dbReference type="PROSITE-ProRule" id="PRU00221"/>
    </source>
</evidence>
<dbReference type="PANTHER" id="PTHR19869:SF1">
    <property type="entry name" value="WD REPEAT-CONTAINING PROTEIN 31"/>
    <property type="match status" value="1"/>
</dbReference>
<dbReference type="InterPro" id="IPR036322">
    <property type="entry name" value="WD40_repeat_dom_sf"/>
</dbReference>
<dbReference type="OMA" id="KVICYPG"/>
<dbReference type="InterPro" id="IPR019775">
    <property type="entry name" value="WD40_repeat_CS"/>
</dbReference>
<dbReference type="SUPFAM" id="SSF50978">
    <property type="entry name" value="WD40 repeat-like"/>
    <property type="match status" value="1"/>
</dbReference>
<feature type="repeat" description="WD" evidence="3">
    <location>
        <begin position="258"/>
        <end position="281"/>
    </location>
</feature>
<dbReference type="InterPro" id="IPR020472">
    <property type="entry name" value="WD40_PAC1"/>
</dbReference>
<dbReference type="InterPro" id="IPR015943">
    <property type="entry name" value="WD40/YVTN_repeat-like_dom_sf"/>
</dbReference>
<dbReference type="PRINTS" id="PR00320">
    <property type="entry name" value="GPROTEINBRPT"/>
</dbReference>
<dbReference type="Pfam" id="PF00400">
    <property type="entry name" value="WD40"/>
    <property type="match status" value="4"/>
</dbReference>
<sequence length="331" mass="37239">MQPGCFRCFDSLWMGLRKSKPRRNKDQYGDEGLIDVIASHQVSEHEPVHKDAVTCVAAYSDGFCLSGSADRTVALFNLRSGIVTQRWIGHDKEITKQDPIDTYEGHKLVVTGIDLNNDQTVLFSGSRDNSVRLWDVVTGQCISHNEVTRNLVSCVKWIPQSHEVVQTGEDKMVKVWDTRTLTPAFTFPPKQYFQTCCDCSDDGKYILTCNNGFNRSGCEATLWDLRQKKQVYQYVGHTQTASACIFLPFTEGIAPHPLIATASHDSTLRIWKRETKECILVEEFPGSGPLTSLTAWPNGGLCVSSFHVGIYKLNLQEKDDGKLTLKRMVHF</sequence>
<dbReference type="RefSeq" id="XP_028515052.1">
    <property type="nucleotide sequence ID" value="XM_028659251.1"/>
</dbReference>
<feature type="repeat" description="WD" evidence="3">
    <location>
        <begin position="152"/>
        <end position="186"/>
    </location>
</feature>
<dbReference type="Proteomes" id="UP000887567">
    <property type="component" value="Unplaced"/>
</dbReference>
<dbReference type="GeneID" id="110239709"/>
<keyword evidence="1 3" id="KW-0853">WD repeat</keyword>
<dbReference type="OrthoDB" id="6262491at2759"/>
<reference evidence="4" key="1">
    <citation type="submission" date="2022-11" db="UniProtKB">
        <authorList>
            <consortium name="EnsemblMetazoa"/>
        </authorList>
    </citation>
    <scope>IDENTIFICATION</scope>
</reference>
<dbReference type="InterPro" id="IPR001680">
    <property type="entry name" value="WD40_rpt"/>
</dbReference>
<feature type="repeat" description="WD" evidence="3">
    <location>
        <begin position="103"/>
        <end position="144"/>
    </location>
</feature>
<keyword evidence="2" id="KW-0677">Repeat</keyword>
<dbReference type="InterPro" id="IPR040066">
    <property type="entry name" value="WDR31"/>
</dbReference>
<dbReference type="EnsemblMetazoa" id="XM_028659251.1">
    <property type="protein sequence ID" value="XP_028515052.1"/>
    <property type="gene ID" value="LOC110239709"/>
</dbReference>
<dbReference type="PANTHER" id="PTHR19869">
    <property type="entry name" value="SPERMATID WD-REPEAT PROTEIN"/>
    <property type="match status" value="1"/>
</dbReference>
<dbReference type="Gene3D" id="2.130.10.10">
    <property type="entry name" value="YVTN repeat-like/Quinoprotein amine dehydrogenase"/>
    <property type="match status" value="3"/>
</dbReference>
<evidence type="ECO:0000256" key="2">
    <source>
        <dbReference type="ARBA" id="ARBA00022737"/>
    </source>
</evidence>
<dbReference type="AlphaFoldDB" id="A0A913YKP3"/>
<dbReference type="PROSITE" id="PS00678">
    <property type="entry name" value="WD_REPEATS_1"/>
    <property type="match status" value="1"/>
</dbReference>
<keyword evidence="5" id="KW-1185">Reference proteome</keyword>
<evidence type="ECO:0000313" key="5">
    <source>
        <dbReference type="Proteomes" id="UP000887567"/>
    </source>
</evidence>
<dbReference type="PROSITE" id="PS50082">
    <property type="entry name" value="WD_REPEATS_2"/>
    <property type="match status" value="3"/>
</dbReference>